<dbReference type="InterPro" id="IPR018289">
    <property type="entry name" value="MULE_transposase_dom"/>
</dbReference>
<evidence type="ECO:0000313" key="3">
    <source>
        <dbReference type="EMBL" id="KAK0601921.1"/>
    </source>
</evidence>
<gene>
    <name evidence="3" type="ORF">LWI29_028778</name>
</gene>
<evidence type="ECO:0000259" key="2">
    <source>
        <dbReference type="Pfam" id="PF10551"/>
    </source>
</evidence>
<comment type="caution">
    <text evidence="3">The sequence shown here is derived from an EMBL/GenBank/DDBJ whole genome shotgun (WGS) entry which is preliminary data.</text>
</comment>
<dbReference type="EMBL" id="JAUESC010000003">
    <property type="protein sequence ID" value="KAK0601921.1"/>
    <property type="molecule type" value="Genomic_DNA"/>
</dbReference>
<dbReference type="PANTHER" id="PTHR31973">
    <property type="entry name" value="POLYPROTEIN, PUTATIVE-RELATED"/>
    <property type="match status" value="1"/>
</dbReference>
<keyword evidence="1" id="KW-1133">Transmembrane helix</keyword>
<evidence type="ECO:0000313" key="4">
    <source>
        <dbReference type="Proteomes" id="UP001168877"/>
    </source>
</evidence>
<proteinExistence type="predicted"/>
<feature type="transmembrane region" description="Helical" evidence="1">
    <location>
        <begin position="154"/>
        <end position="173"/>
    </location>
</feature>
<feature type="domain" description="MULE transposase" evidence="2">
    <location>
        <begin position="2"/>
        <end position="68"/>
    </location>
</feature>
<dbReference type="AlphaFoldDB" id="A0AA39SNJ2"/>
<dbReference type="Pfam" id="PF10551">
    <property type="entry name" value="MULE"/>
    <property type="match status" value="1"/>
</dbReference>
<keyword evidence="1" id="KW-0472">Membrane</keyword>
<organism evidence="3 4">
    <name type="scientific">Acer saccharum</name>
    <name type="common">Sugar maple</name>
    <dbReference type="NCBI Taxonomy" id="4024"/>
    <lineage>
        <taxon>Eukaryota</taxon>
        <taxon>Viridiplantae</taxon>
        <taxon>Streptophyta</taxon>
        <taxon>Embryophyta</taxon>
        <taxon>Tracheophyta</taxon>
        <taxon>Spermatophyta</taxon>
        <taxon>Magnoliopsida</taxon>
        <taxon>eudicotyledons</taxon>
        <taxon>Gunneridae</taxon>
        <taxon>Pentapetalae</taxon>
        <taxon>rosids</taxon>
        <taxon>malvids</taxon>
        <taxon>Sapindales</taxon>
        <taxon>Sapindaceae</taxon>
        <taxon>Hippocastanoideae</taxon>
        <taxon>Acereae</taxon>
        <taxon>Acer</taxon>
    </lineage>
</organism>
<keyword evidence="4" id="KW-1185">Reference proteome</keyword>
<reference evidence="3" key="2">
    <citation type="submission" date="2023-06" db="EMBL/GenBank/DDBJ databases">
        <authorList>
            <person name="Swenson N.G."/>
            <person name="Wegrzyn J.L."/>
            <person name="Mcevoy S.L."/>
        </authorList>
    </citation>
    <scope>NUCLEOTIDE SEQUENCE</scope>
    <source>
        <strain evidence="3">NS2018</strain>
        <tissue evidence="3">Leaf</tissue>
    </source>
</reference>
<accession>A0AA39SNJ2</accession>
<feature type="transmembrane region" description="Helical" evidence="1">
    <location>
        <begin position="188"/>
        <end position="208"/>
    </location>
</feature>
<keyword evidence="1" id="KW-0812">Transmembrane</keyword>
<reference evidence="3" key="1">
    <citation type="journal article" date="2022" name="Plant J.">
        <title>Strategies of tolerance reflected in two North American maple genomes.</title>
        <authorList>
            <person name="McEvoy S.L."/>
            <person name="Sezen U.U."/>
            <person name="Trouern-Trend A."/>
            <person name="McMahon S.M."/>
            <person name="Schaberg P.G."/>
            <person name="Yang J."/>
            <person name="Wegrzyn J.L."/>
            <person name="Swenson N.G."/>
        </authorList>
    </citation>
    <scope>NUCLEOTIDE SEQUENCE</scope>
    <source>
        <strain evidence="3">NS2018</strain>
    </source>
</reference>
<sequence length="228" mass="26159">MIYPLTFGFANSECTKSWTWFFKKLRKGIQNPDRVMLVLDRHNGIINAMEAIFLDAAHGICAYHLAQNLKRFCKQRNDVMWLYYYAAYSYRIEDFDRFMSELKETYPKVYDELLAVGVEKFSCVHCQVNEFLSSCGASFNADADADTTTTTATLCFSFLSLFLVCYCLGLRFHTEQSSCDDDEGNGDLLLLLPLTLGFLVAVVVTICIRTEQSFNFFSIVLVLWEMRG</sequence>
<dbReference type="PANTHER" id="PTHR31973:SF187">
    <property type="entry name" value="MUTATOR TRANSPOSASE MUDRA PROTEIN"/>
    <property type="match status" value="1"/>
</dbReference>
<name>A0AA39SNJ2_ACESA</name>
<protein>
    <recommendedName>
        <fullName evidence="2">MULE transposase domain-containing protein</fullName>
    </recommendedName>
</protein>
<dbReference type="Proteomes" id="UP001168877">
    <property type="component" value="Unassembled WGS sequence"/>
</dbReference>
<evidence type="ECO:0000256" key="1">
    <source>
        <dbReference type="SAM" id="Phobius"/>
    </source>
</evidence>